<dbReference type="OrthoDB" id="9762493at2"/>
<dbReference type="Gene3D" id="3.30.565.10">
    <property type="entry name" value="Histidine kinase-like ATPase, C-terminal domain"/>
    <property type="match status" value="1"/>
</dbReference>
<evidence type="ECO:0000256" key="7">
    <source>
        <dbReference type="ARBA" id="ARBA00022777"/>
    </source>
</evidence>
<evidence type="ECO:0000256" key="13">
    <source>
        <dbReference type="SAM" id="Phobius"/>
    </source>
</evidence>
<evidence type="ECO:0000256" key="2">
    <source>
        <dbReference type="ARBA" id="ARBA00004370"/>
    </source>
</evidence>
<dbReference type="InterPro" id="IPR035965">
    <property type="entry name" value="PAS-like_dom_sf"/>
</dbReference>
<evidence type="ECO:0000256" key="11">
    <source>
        <dbReference type="ARBA" id="ARBA00023306"/>
    </source>
</evidence>
<dbReference type="Pfam" id="PF00512">
    <property type="entry name" value="HisKA"/>
    <property type="match status" value="1"/>
</dbReference>
<dbReference type="InterPro" id="IPR003661">
    <property type="entry name" value="HisK_dim/P_dom"/>
</dbReference>
<keyword evidence="10 13" id="KW-0472">Membrane</keyword>
<dbReference type="Gene3D" id="1.10.287.130">
    <property type="match status" value="1"/>
</dbReference>
<dbReference type="CDD" id="cd00082">
    <property type="entry name" value="HisKA"/>
    <property type="match status" value="1"/>
</dbReference>
<dbReference type="GO" id="GO:0005524">
    <property type="term" value="F:ATP binding"/>
    <property type="evidence" value="ECO:0007669"/>
    <property type="project" value="UniProtKB-KW"/>
</dbReference>
<dbReference type="PANTHER" id="PTHR45339:SF3">
    <property type="entry name" value="HISTIDINE KINASE"/>
    <property type="match status" value="1"/>
</dbReference>
<evidence type="ECO:0000256" key="4">
    <source>
        <dbReference type="ARBA" id="ARBA00022553"/>
    </source>
</evidence>
<dbReference type="Gene3D" id="3.30.450.20">
    <property type="entry name" value="PAS domain"/>
    <property type="match status" value="1"/>
</dbReference>
<keyword evidence="17" id="KW-1185">Reference proteome</keyword>
<feature type="transmembrane region" description="Helical" evidence="13">
    <location>
        <begin position="70"/>
        <end position="88"/>
    </location>
</feature>
<dbReference type="InterPro" id="IPR036097">
    <property type="entry name" value="HisK_dim/P_sf"/>
</dbReference>
<dbReference type="SUPFAM" id="SSF55874">
    <property type="entry name" value="ATPase domain of HSP90 chaperone/DNA topoisomerase II/histidine kinase"/>
    <property type="match status" value="1"/>
</dbReference>
<comment type="subcellular location">
    <subcellularLocation>
        <location evidence="2">Membrane</location>
    </subcellularLocation>
</comment>
<dbReference type="SUPFAM" id="SSF55785">
    <property type="entry name" value="PYP-like sensor domain (PAS domain)"/>
    <property type="match status" value="1"/>
</dbReference>
<dbReference type="InterPro" id="IPR001789">
    <property type="entry name" value="Sig_transdc_resp-reg_receiver"/>
</dbReference>
<dbReference type="GO" id="GO:0000155">
    <property type="term" value="F:phosphorelay sensor kinase activity"/>
    <property type="evidence" value="ECO:0007669"/>
    <property type="project" value="InterPro"/>
</dbReference>
<evidence type="ECO:0000256" key="6">
    <source>
        <dbReference type="ARBA" id="ARBA00022741"/>
    </source>
</evidence>
<evidence type="ECO:0000256" key="5">
    <source>
        <dbReference type="ARBA" id="ARBA00022679"/>
    </source>
</evidence>
<evidence type="ECO:0000259" key="15">
    <source>
        <dbReference type="PROSITE" id="PS50110"/>
    </source>
</evidence>
<keyword evidence="4 12" id="KW-0597">Phosphoprotein</keyword>
<dbReference type="SUPFAM" id="SSF52172">
    <property type="entry name" value="CheY-like"/>
    <property type="match status" value="1"/>
</dbReference>
<proteinExistence type="predicted"/>
<evidence type="ECO:0000313" key="16">
    <source>
        <dbReference type="EMBL" id="BBM82865.1"/>
    </source>
</evidence>
<dbReference type="SMART" id="SM00448">
    <property type="entry name" value="REC"/>
    <property type="match status" value="1"/>
</dbReference>
<dbReference type="CDD" id="cd16922">
    <property type="entry name" value="HATPase_EvgS-ArcB-TorS-like"/>
    <property type="match status" value="1"/>
</dbReference>
<keyword evidence="9" id="KW-0902">Two-component regulatory system</keyword>
<accession>A0A5S9F1Q3</accession>
<dbReference type="CDD" id="cd17546">
    <property type="entry name" value="REC_hyHK_CKI1_RcsC-like"/>
    <property type="match status" value="1"/>
</dbReference>
<keyword evidence="13" id="KW-1133">Transmembrane helix</keyword>
<dbReference type="PANTHER" id="PTHR45339">
    <property type="entry name" value="HYBRID SIGNAL TRANSDUCTION HISTIDINE KINASE J"/>
    <property type="match status" value="1"/>
</dbReference>
<evidence type="ECO:0000256" key="12">
    <source>
        <dbReference type="PROSITE-ProRule" id="PRU00169"/>
    </source>
</evidence>
<dbReference type="SMART" id="SM00387">
    <property type="entry name" value="HATPase_c"/>
    <property type="match status" value="1"/>
</dbReference>
<evidence type="ECO:0000256" key="9">
    <source>
        <dbReference type="ARBA" id="ARBA00023012"/>
    </source>
</evidence>
<dbReference type="Pfam" id="PF00072">
    <property type="entry name" value="Response_reg"/>
    <property type="match status" value="1"/>
</dbReference>
<evidence type="ECO:0000256" key="1">
    <source>
        <dbReference type="ARBA" id="ARBA00000085"/>
    </source>
</evidence>
<keyword evidence="8" id="KW-0067">ATP-binding</keyword>
<keyword evidence="13" id="KW-0812">Transmembrane</keyword>
<dbReference type="SMART" id="SM00388">
    <property type="entry name" value="HisKA"/>
    <property type="match status" value="1"/>
</dbReference>
<evidence type="ECO:0000313" key="17">
    <source>
        <dbReference type="Proteomes" id="UP000326354"/>
    </source>
</evidence>
<dbReference type="Pfam" id="PF08448">
    <property type="entry name" value="PAS_4"/>
    <property type="match status" value="1"/>
</dbReference>
<dbReference type="EMBL" id="AP019860">
    <property type="protein sequence ID" value="BBM82865.1"/>
    <property type="molecule type" value="Genomic_DNA"/>
</dbReference>
<dbReference type="PROSITE" id="PS50109">
    <property type="entry name" value="HIS_KIN"/>
    <property type="match status" value="1"/>
</dbReference>
<dbReference type="FunFam" id="3.30.565.10:FF:000010">
    <property type="entry name" value="Sensor histidine kinase RcsC"/>
    <property type="match status" value="1"/>
</dbReference>
<dbReference type="GO" id="GO:0016020">
    <property type="term" value="C:membrane"/>
    <property type="evidence" value="ECO:0007669"/>
    <property type="project" value="UniProtKB-SubCell"/>
</dbReference>
<keyword evidence="11" id="KW-0131">Cell cycle</keyword>
<dbReference type="AlphaFoldDB" id="A0A5S9F1Q3"/>
<protein>
    <recommendedName>
        <fullName evidence="3">histidine kinase</fullName>
        <ecNumber evidence="3">2.7.13.3</ecNumber>
    </recommendedName>
</protein>
<dbReference type="SUPFAM" id="SSF47384">
    <property type="entry name" value="Homodimeric domain of signal transducing histidine kinase"/>
    <property type="match status" value="1"/>
</dbReference>
<evidence type="ECO:0000256" key="3">
    <source>
        <dbReference type="ARBA" id="ARBA00012438"/>
    </source>
</evidence>
<feature type="transmembrane region" description="Helical" evidence="13">
    <location>
        <begin position="6"/>
        <end position="23"/>
    </location>
</feature>
<dbReference type="InterPro" id="IPR004358">
    <property type="entry name" value="Sig_transdc_His_kin-like_C"/>
</dbReference>
<keyword evidence="5" id="KW-0808">Transferase</keyword>
<dbReference type="InterPro" id="IPR005467">
    <property type="entry name" value="His_kinase_dom"/>
</dbReference>
<dbReference type="InterPro" id="IPR011006">
    <property type="entry name" value="CheY-like_superfamily"/>
</dbReference>
<dbReference type="PRINTS" id="PR00344">
    <property type="entry name" value="BCTRLSENSOR"/>
</dbReference>
<comment type="catalytic activity">
    <reaction evidence="1">
        <text>ATP + protein L-histidine = ADP + protein N-phospho-L-histidine.</text>
        <dbReference type="EC" id="2.7.13.3"/>
    </reaction>
</comment>
<reference evidence="16 17" key="1">
    <citation type="submission" date="2019-08" db="EMBL/GenBank/DDBJ databases">
        <title>Complete genome sequence of Candidatus Uab amorphum.</title>
        <authorList>
            <person name="Shiratori T."/>
            <person name="Suzuki S."/>
            <person name="Kakizawa Y."/>
            <person name="Ishida K."/>
        </authorList>
    </citation>
    <scope>NUCLEOTIDE SEQUENCE [LARGE SCALE GENOMIC DNA]</scope>
    <source>
        <strain evidence="16 17">SRT547</strain>
    </source>
</reference>
<dbReference type="KEGG" id="uam:UABAM_01208"/>
<name>A0A5S9F1Q3_UABAM</name>
<evidence type="ECO:0000256" key="10">
    <source>
        <dbReference type="ARBA" id="ARBA00023136"/>
    </source>
</evidence>
<evidence type="ECO:0000256" key="8">
    <source>
        <dbReference type="ARBA" id="ARBA00022840"/>
    </source>
</evidence>
<dbReference type="Gene3D" id="3.40.50.2300">
    <property type="match status" value="1"/>
</dbReference>
<dbReference type="InterPro" id="IPR003594">
    <property type="entry name" value="HATPase_dom"/>
</dbReference>
<feature type="modified residue" description="4-aspartylphosphate" evidence="12">
    <location>
        <position position="538"/>
    </location>
</feature>
<dbReference type="InterPro" id="IPR036890">
    <property type="entry name" value="HATPase_C_sf"/>
</dbReference>
<feature type="domain" description="Response regulatory" evidence="15">
    <location>
        <begin position="489"/>
        <end position="604"/>
    </location>
</feature>
<keyword evidence="6" id="KW-0547">Nucleotide-binding</keyword>
<dbReference type="Pfam" id="PF02518">
    <property type="entry name" value="HATPase_c"/>
    <property type="match status" value="1"/>
</dbReference>
<organism evidence="16 17">
    <name type="scientific">Uabimicrobium amorphum</name>
    <dbReference type="NCBI Taxonomy" id="2596890"/>
    <lineage>
        <taxon>Bacteria</taxon>
        <taxon>Pseudomonadati</taxon>
        <taxon>Planctomycetota</taxon>
        <taxon>Candidatus Uabimicrobiia</taxon>
        <taxon>Candidatus Uabimicrobiales</taxon>
        <taxon>Candidatus Uabimicrobiaceae</taxon>
        <taxon>Candidatus Uabimicrobium</taxon>
    </lineage>
</organism>
<feature type="transmembrane region" description="Helical" evidence="13">
    <location>
        <begin position="30"/>
        <end position="50"/>
    </location>
</feature>
<sequence length="606" mass="69084">MSIILVLSIFLRIIALIWSSWLLRKIKDWCLVFFTLIVFLMLTRQTLTLIYTNPSPTLVIPENLDELPGLFVSILSCLFVYLLGNLLCRYQDSREQLEERCSEVQNHNIALMNVLPDLLIKISRDGTFLYCTEDHDDLAMNLHDFMGKKITEIFPGNVGKQTMSYIQRALHYKKLQIFEYQIPVPMTSSNMQDYEARIVPCGDDEVFAIIRNITQRKKLENDLVRAKNVSDKTSKAKSEFLATMSHEIRTPMNAVIGVAELLGQTPLDKAQQKYVEMLSSAGKHLLYLVNDILDLSKIESGKFQLQREVFHLKKCVTEIVNIFEISAGEKNLRIDYEFNDNIDIWVVGDCRRVQQILANLINNAIKFTAKGCVTVGVDVNFVKERQVELQFFVKDTGIGIPQDRLTQLFDSFVQLDSSSTREYAGTGLGLAICKRLTQLMNGDISVESKLGVGSTFFFTLQTCIADEGENVGDEKEENSTDFAQLYPCKILLAEDNKVNQLILRNFFSHLGYEIDIVADGEQVIKHSEDNDYDIIFMDIHMPKIDGREATICIRESKSKNPVIIAITADAFDENKRHLLDSGMDDFLSKPITLEELKKVLKTYTPR</sequence>
<dbReference type="FunFam" id="1.10.287.130:FF:000038">
    <property type="entry name" value="Sensory transduction histidine kinase"/>
    <property type="match status" value="1"/>
</dbReference>
<dbReference type="PROSITE" id="PS50110">
    <property type="entry name" value="RESPONSE_REGULATORY"/>
    <property type="match status" value="1"/>
</dbReference>
<keyword evidence="7 16" id="KW-0418">Kinase</keyword>
<gene>
    <name evidence="16" type="ORF">UABAM_01208</name>
</gene>
<dbReference type="Proteomes" id="UP000326354">
    <property type="component" value="Chromosome"/>
</dbReference>
<feature type="domain" description="Histidine kinase" evidence="14">
    <location>
        <begin position="243"/>
        <end position="464"/>
    </location>
</feature>
<evidence type="ECO:0000259" key="14">
    <source>
        <dbReference type="PROSITE" id="PS50109"/>
    </source>
</evidence>
<dbReference type="InterPro" id="IPR013656">
    <property type="entry name" value="PAS_4"/>
</dbReference>
<dbReference type="EC" id="2.7.13.3" evidence="3"/>